<reference evidence="1" key="2">
    <citation type="submission" date="2021-10" db="EMBL/GenBank/DDBJ databases">
        <authorList>
            <person name="Piombo E."/>
        </authorList>
    </citation>
    <scope>NUCLEOTIDE SEQUENCE</scope>
</reference>
<reference evidence="1" key="1">
    <citation type="submission" date="2020-04" db="EMBL/GenBank/DDBJ databases">
        <authorList>
            <person name="Broberg M."/>
        </authorList>
    </citation>
    <scope>NUCLEOTIDE SEQUENCE</scope>
</reference>
<evidence type="ECO:0000313" key="1">
    <source>
        <dbReference type="EMBL" id="CAG9951099.1"/>
    </source>
</evidence>
<sequence length="735" mass="83256">MNWLPFDDSLADYPLLSGLELTPPMYLTETSAVPLGEGRDQATSSQHHSDRLGVDNNFTSHHNHLSDLIQSMGGVHYGWAENSDSYALESTSSSDGLSNLYSNGVGFRSSQADRCFHRRRLASAIETSPTAEQGQEPWLIALTAKVEENERDPDSRFIIPEHILREILLRLSPKLGSQAFADSFLNNKSLLLNKSSLSLFLRSYFKSFHGIYPFIDWSFLSMPIWGWSLTLAVAATGARYLGLEPLIHLSEELCHILHTLLLDELHFQKAQDSLPYLQARALAASGMCQSQQPDVLKAGFAAWALVTNSCQQLGILSEDDHIGAYEQGQNLDRTWIAWRFRETRRRTGFFIWLTDCYLALMSENQPTLPPHALKLRMPCCERLWQAETIQKWCLRNSQSSRESSGIAIASEEISRNMAVDVTQKLWRGEPPPSGTPFFATLVLLFGLLRKRWTMVHYITDSFPSAGQRPPYCGAVPEYMRWRNQTCDSLDLLHWEALSASIKSGGLEGPIFLHLHLARLVILAPVRELLDHVTQLTQVSKPQLLPHTLYCYPKNEVYWRRTMLTWFCQDRYKARLATIHPGAVFWHTRRYSSGSFADQYTIFLATLVLWAFGTASELVYSDSQLDMAGDLESRPQVLSGRLESWGLQEQDLGNRRRMPRMIQVDRPIDDELVQHFIRSGEGMRVHLEGIDDLCCQEGSLQILHEGATILLQQPEIWSLAEAYASVLKSLAMVAPG</sequence>
<name>A0ACA9UCQ1_BIOOC</name>
<proteinExistence type="predicted"/>
<dbReference type="EMBL" id="CADEHS020000225">
    <property type="protein sequence ID" value="CAG9951099.1"/>
    <property type="molecule type" value="Genomic_DNA"/>
</dbReference>
<organism evidence="1 2">
    <name type="scientific">Clonostachys rosea f. rosea IK726</name>
    <dbReference type="NCBI Taxonomy" id="1349383"/>
    <lineage>
        <taxon>Eukaryota</taxon>
        <taxon>Fungi</taxon>
        <taxon>Dikarya</taxon>
        <taxon>Ascomycota</taxon>
        <taxon>Pezizomycotina</taxon>
        <taxon>Sordariomycetes</taxon>
        <taxon>Hypocreomycetidae</taxon>
        <taxon>Hypocreales</taxon>
        <taxon>Bionectriaceae</taxon>
        <taxon>Clonostachys</taxon>
    </lineage>
</organism>
<keyword evidence="2" id="KW-1185">Reference proteome</keyword>
<gene>
    <name evidence="1" type="ORF">CRV2_00018899</name>
</gene>
<evidence type="ECO:0000313" key="2">
    <source>
        <dbReference type="Proteomes" id="UP000836387"/>
    </source>
</evidence>
<accession>A0ACA9UCQ1</accession>
<dbReference type="Proteomes" id="UP000836387">
    <property type="component" value="Unassembled WGS sequence"/>
</dbReference>
<comment type="caution">
    <text evidence="1">The sequence shown here is derived from an EMBL/GenBank/DDBJ whole genome shotgun (WGS) entry which is preliminary data.</text>
</comment>
<protein>
    <submittedName>
        <fullName evidence="1">Uncharacterized protein</fullName>
    </submittedName>
</protein>